<evidence type="ECO:0000313" key="4">
    <source>
        <dbReference type="Proteomes" id="UP000319578"/>
    </source>
</evidence>
<reference evidence="3" key="1">
    <citation type="submission" date="2015-07" db="EMBL/GenBank/DDBJ databases">
        <title>Genome sequencing project for genomic taxonomy and phylogenomics of Bacillus-like bacteria.</title>
        <authorList>
            <person name="Liu B."/>
            <person name="Wang J."/>
            <person name="Zhu Y."/>
            <person name="Liu G."/>
            <person name="Chen Q."/>
            <person name="Chen Z."/>
            <person name="Lan J."/>
            <person name="Che J."/>
            <person name="Ge C."/>
            <person name="Shi H."/>
            <person name="Pan Z."/>
            <person name="Liu X."/>
        </authorList>
    </citation>
    <scope>NUCLEOTIDE SEQUENCE [LARGE SCALE GENOMIC DNA]</scope>
    <source>
        <strain evidence="3">DSM 9887</strain>
    </source>
</reference>
<dbReference type="STRING" id="54915.ADS79_12720"/>
<dbReference type="RefSeq" id="WP_049738749.1">
    <property type="nucleotide sequence ID" value="NZ_BJON01000015.1"/>
</dbReference>
<reference evidence="1 4" key="3">
    <citation type="submission" date="2019-06" db="EMBL/GenBank/DDBJ databases">
        <title>Whole genome shotgun sequence of Brevibacillus reuszeri NBRC 15719.</title>
        <authorList>
            <person name="Hosoyama A."/>
            <person name="Uohara A."/>
            <person name="Ohji S."/>
            <person name="Ichikawa N."/>
        </authorList>
    </citation>
    <scope>NUCLEOTIDE SEQUENCE [LARGE SCALE GENOMIC DNA]</scope>
    <source>
        <strain evidence="1 4">NBRC 15719</strain>
    </source>
</reference>
<dbReference type="EMBL" id="LGIQ01000007">
    <property type="protein sequence ID" value="KNB72703.1"/>
    <property type="molecule type" value="Genomic_DNA"/>
</dbReference>
<accession>A0A0K9YVI3</accession>
<evidence type="ECO:0000313" key="3">
    <source>
        <dbReference type="Proteomes" id="UP000036834"/>
    </source>
</evidence>
<dbReference type="Proteomes" id="UP000319578">
    <property type="component" value="Unassembled WGS sequence"/>
</dbReference>
<dbReference type="EMBL" id="BJON01000015">
    <property type="protein sequence ID" value="GED70265.1"/>
    <property type="molecule type" value="Genomic_DNA"/>
</dbReference>
<dbReference type="Proteomes" id="UP000036834">
    <property type="component" value="Unassembled WGS sequence"/>
</dbReference>
<protein>
    <submittedName>
        <fullName evidence="2">Uncharacterized protein</fullName>
    </submittedName>
</protein>
<evidence type="ECO:0000313" key="1">
    <source>
        <dbReference type="EMBL" id="GED70265.1"/>
    </source>
</evidence>
<dbReference type="AlphaFoldDB" id="A0A0K9YVI3"/>
<reference evidence="2" key="2">
    <citation type="submission" date="2015-07" db="EMBL/GenBank/DDBJ databases">
        <title>MeaNS - Measles Nucleotide Surveillance Program.</title>
        <authorList>
            <person name="Tran T."/>
            <person name="Druce J."/>
        </authorList>
    </citation>
    <scope>NUCLEOTIDE SEQUENCE</scope>
    <source>
        <strain evidence="2">DSM 9887</strain>
    </source>
</reference>
<comment type="caution">
    <text evidence="2">The sequence shown here is derived from an EMBL/GenBank/DDBJ whole genome shotgun (WGS) entry which is preliminary data.</text>
</comment>
<dbReference type="PATRIC" id="fig|54915.3.peg.1529"/>
<sequence>MLFSVGKDHLVIRHDNEAEILIEWEDIYVVSYYQIDCINSVLGYLAFDLTYGETIEINDNVENWEQVVEDLEKYLPSQVNDWRASLRNWSIHDDELLIYQKE</sequence>
<evidence type="ECO:0000313" key="2">
    <source>
        <dbReference type="EMBL" id="KNB72703.1"/>
    </source>
</evidence>
<organism evidence="2 3">
    <name type="scientific">Brevibacillus reuszeri</name>
    <dbReference type="NCBI Taxonomy" id="54915"/>
    <lineage>
        <taxon>Bacteria</taxon>
        <taxon>Bacillati</taxon>
        <taxon>Bacillota</taxon>
        <taxon>Bacilli</taxon>
        <taxon>Bacillales</taxon>
        <taxon>Paenibacillaceae</taxon>
        <taxon>Brevibacillus</taxon>
    </lineage>
</organism>
<dbReference type="OrthoDB" id="2468120at2"/>
<gene>
    <name evidence="2" type="ORF">ADS79_12720</name>
    <name evidence="1" type="ORF">BRE01_39670</name>
</gene>
<proteinExistence type="predicted"/>
<name>A0A0K9YVI3_9BACL</name>
<keyword evidence="4" id="KW-1185">Reference proteome</keyword>